<evidence type="ECO:0000313" key="8">
    <source>
        <dbReference type="Proteomes" id="UP000298061"/>
    </source>
</evidence>
<dbReference type="PRINTS" id="PR00599">
    <property type="entry name" value="MAPEPTIDASE"/>
</dbReference>
<dbReference type="PANTHER" id="PTHR43226">
    <property type="entry name" value="XAA-PRO AMINOPEPTIDASE 3"/>
    <property type="match status" value="1"/>
</dbReference>
<dbReference type="InterPro" id="IPR052433">
    <property type="entry name" value="X-Pro_dipept-like"/>
</dbReference>
<dbReference type="SUPFAM" id="SSF55920">
    <property type="entry name" value="Creatinase/aminopeptidase"/>
    <property type="match status" value="1"/>
</dbReference>
<evidence type="ECO:0000259" key="6">
    <source>
        <dbReference type="Pfam" id="PF00557"/>
    </source>
</evidence>
<accession>A0A4Y9ZEW5</accession>
<dbReference type="InterPro" id="IPR001714">
    <property type="entry name" value="Pept_M24_MAP"/>
</dbReference>
<dbReference type="GO" id="GO:0006508">
    <property type="term" value="P:proteolysis"/>
    <property type="evidence" value="ECO:0007669"/>
    <property type="project" value="TreeGrafter"/>
</dbReference>
<gene>
    <name evidence="7" type="ORF">EWM64_g10881</name>
</gene>
<dbReference type="STRING" id="135208.A0A4Y9ZEW5"/>
<keyword evidence="8" id="KW-1185">Reference proteome</keyword>
<dbReference type="AlphaFoldDB" id="A0A4Y9ZEW5"/>
<dbReference type="InterPro" id="IPR000994">
    <property type="entry name" value="Pept_M24"/>
</dbReference>
<organism evidence="7 8">
    <name type="scientific">Hericium alpestre</name>
    <dbReference type="NCBI Taxonomy" id="135208"/>
    <lineage>
        <taxon>Eukaryota</taxon>
        <taxon>Fungi</taxon>
        <taxon>Dikarya</taxon>
        <taxon>Basidiomycota</taxon>
        <taxon>Agaricomycotina</taxon>
        <taxon>Agaricomycetes</taxon>
        <taxon>Russulales</taxon>
        <taxon>Hericiaceae</taxon>
        <taxon>Hericium</taxon>
    </lineage>
</organism>
<dbReference type="InterPro" id="IPR036005">
    <property type="entry name" value="Creatinase/aminopeptidase-like"/>
</dbReference>
<proteinExistence type="inferred from homology"/>
<dbReference type="InterPro" id="IPR001131">
    <property type="entry name" value="Peptidase_M24B_aminopep-P_CS"/>
</dbReference>
<keyword evidence="5" id="KW-0464">Manganese</keyword>
<protein>
    <recommendedName>
        <fullName evidence="6">Peptidase M24 domain-containing protein</fullName>
    </recommendedName>
</protein>
<sequence length="257" mass="28133">MRFAQPGQSEHELAAHFEYLCARSGSQRPAYVPVVASGENALIIHYTKNDNLLFNDELVLVDAGCEYNGYASDITRTFPASGTFTAPQHELYAALLSVQKACVALCSAANGHSLNDLHYRSVELLRQELKQIGFELGWQTGVLERILYPHYLSHSIGVDLHESGSFDRGARLEEGMIITIEPGAFPSFITFRISLGPPGIYVPKDPAFPKHFQGLGIRIEDEVLIGEKDPVVLSSAAPKEIADVEGACQGLLGFEPF</sequence>
<dbReference type="OrthoDB" id="4215474at2759"/>
<evidence type="ECO:0000256" key="1">
    <source>
        <dbReference type="ARBA" id="ARBA00001936"/>
    </source>
</evidence>
<name>A0A4Y9ZEW5_9AGAM</name>
<dbReference type="Proteomes" id="UP000298061">
    <property type="component" value="Unassembled WGS sequence"/>
</dbReference>
<dbReference type="EMBL" id="SFCI01003262">
    <property type="protein sequence ID" value="TFY73132.1"/>
    <property type="molecule type" value="Genomic_DNA"/>
</dbReference>
<evidence type="ECO:0000313" key="7">
    <source>
        <dbReference type="EMBL" id="TFY73132.1"/>
    </source>
</evidence>
<keyword evidence="4" id="KW-0378">Hydrolase</keyword>
<comment type="cofactor">
    <cofactor evidence="1">
        <name>Mn(2+)</name>
        <dbReference type="ChEBI" id="CHEBI:29035"/>
    </cofactor>
</comment>
<evidence type="ECO:0000256" key="2">
    <source>
        <dbReference type="ARBA" id="ARBA00008766"/>
    </source>
</evidence>
<dbReference type="GO" id="GO:0046872">
    <property type="term" value="F:metal ion binding"/>
    <property type="evidence" value="ECO:0007669"/>
    <property type="project" value="UniProtKB-KW"/>
</dbReference>
<dbReference type="Pfam" id="PF00557">
    <property type="entry name" value="Peptidase_M24"/>
    <property type="match status" value="1"/>
</dbReference>
<keyword evidence="3" id="KW-0479">Metal-binding</keyword>
<evidence type="ECO:0000256" key="3">
    <source>
        <dbReference type="ARBA" id="ARBA00022723"/>
    </source>
</evidence>
<dbReference type="PANTHER" id="PTHR43226:SF4">
    <property type="entry name" value="XAA-PRO AMINOPEPTIDASE 3"/>
    <property type="match status" value="1"/>
</dbReference>
<evidence type="ECO:0000256" key="5">
    <source>
        <dbReference type="ARBA" id="ARBA00023211"/>
    </source>
</evidence>
<comment type="caution">
    <text evidence="7">The sequence shown here is derived from an EMBL/GenBank/DDBJ whole genome shotgun (WGS) entry which is preliminary data.</text>
</comment>
<comment type="similarity">
    <text evidence="2">Belongs to the peptidase M24B family.</text>
</comment>
<dbReference type="PROSITE" id="PS00491">
    <property type="entry name" value="PROLINE_PEPTIDASE"/>
    <property type="match status" value="1"/>
</dbReference>
<feature type="domain" description="Peptidase M24" evidence="6">
    <location>
        <begin position="2"/>
        <end position="226"/>
    </location>
</feature>
<reference evidence="7 8" key="1">
    <citation type="submission" date="2019-02" db="EMBL/GenBank/DDBJ databases">
        <title>Genome sequencing of the rare red list fungi Hericium alpestre (H. flagellum).</title>
        <authorList>
            <person name="Buettner E."/>
            <person name="Kellner H."/>
        </authorList>
    </citation>
    <scope>NUCLEOTIDE SEQUENCE [LARGE SCALE GENOMIC DNA]</scope>
    <source>
        <strain evidence="7 8">DSM 108284</strain>
    </source>
</reference>
<dbReference type="GO" id="GO:0004177">
    <property type="term" value="F:aminopeptidase activity"/>
    <property type="evidence" value="ECO:0007669"/>
    <property type="project" value="TreeGrafter"/>
</dbReference>
<evidence type="ECO:0000256" key="4">
    <source>
        <dbReference type="ARBA" id="ARBA00022801"/>
    </source>
</evidence>
<dbReference type="Gene3D" id="3.90.230.10">
    <property type="entry name" value="Creatinase/methionine aminopeptidase superfamily"/>
    <property type="match status" value="1"/>
</dbReference>
<dbReference type="GO" id="GO:0005739">
    <property type="term" value="C:mitochondrion"/>
    <property type="evidence" value="ECO:0007669"/>
    <property type="project" value="TreeGrafter"/>
</dbReference>